<feature type="chain" id="PRO_5042054897" description="Yeast cell wall synthesis Kre9/Knh1-like N-terminal domain-containing protein" evidence="3">
    <location>
        <begin position="19"/>
        <end position="200"/>
    </location>
</feature>
<feature type="signal peptide" evidence="3">
    <location>
        <begin position="1"/>
        <end position="18"/>
    </location>
</feature>
<dbReference type="InterPro" id="IPR018466">
    <property type="entry name" value="Kre9/Knh1-like_N"/>
</dbReference>
<sequence>MKSIVAAIAALAVASVSAQQAIVSITAPLEGAKYTAGQDAIITWINPTVDTIPKIMLAKGEATLLQPVTEVASNVDAKKQTLTWKIPADTAPGQDYAFELGESPNIAYTGHFAIEAGSGSSNSSSSASAAPSSGSSASASASKPSGSASASGSSPSGSSSGSSSGSASSAEESSDESAAGKVAAAPIALALAGAVAAGLF</sequence>
<accession>A0AAD5KE77</accession>
<evidence type="ECO:0000256" key="3">
    <source>
        <dbReference type="SAM" id="SignalP"/>
    </source>
</evidence>
<reference evidence="5" key="1">
    <citation type="journal article" date="2022" name="IScience">
        <title>Evolution of zygomycete secretomes and the origins of terrestrial fungal ecologies.</title>
        <authorList>
            <person name="Chang Y."/>
            <person name="Wang Y."/>
            <person name="Mondo S."/>
            <person name="Ahrendt S."/>
            <person name="Andreopoulos W."/>
            <person name="Barry K."/>
            <person name="Beard J."/>
            <person name="Benny G.L."/>
            <person name="Blankenship S."/>
            <person name="Bonito G."/>
            <person name="Cuomo C."/>
            <person name="Desiro A."/>
            <person name="Gervers K.A."/>
            <person name="Hundley H."/>
            <person name="Kuo A."/>
            <person name="LaButti K."/>
            <person name="Lang B.F."/>
            <person name="Lipzen A."/>
            <person name="O'Donnell K."/>
            <person name="Pangilinan J."/>
            <person name="Reynolds N."/>
            <person name="Sandor L."/>
            <person name="Smith M.E."/>
            <person name="Tsang A."/>
            <person name="Grigoriev I.V."/>
            <person name="Stajich J.E."/>
            <person name="Spatafora J.W."/>
        </authorList>
    </citation>
    <scope>NUCLEOTIDE SEQUENCE</scope>
    <source>
        <strain evidence="5">RSA 2281</strain>
    </source>
</reference>
<feature type="domain" description="Yeast cell wall synthesis Kre9/Knh1-like N-terminal" evidence="4">
    <location>
        <begin position="28"/>
        <end position="114"/>
    </location>
</feature>
<keyword evidence="6" id="KW-1185">Reference proteome</keyword>
<evidence type="ECO:0000256" key="2">
    <source>
        <dbReference type="SAM" id="MobiDB-lite"/>
    </source>
</evidence>
<evidence type="ECO:0000256" key="1">
    <source>
        <dbReference type="ARBA" id="ARBA00022729"/>
    </source>
</evidence>
<organism evidence="5 6">
    <name type="scientific">Phascolomyces articulosus</name>
    <dbReference type="NCBI Taxonomy" id="60185"/>
    <lineage>
        <taxon>Eukaryota</taxon>
        <taxon>Fungi</taxon>
        <taxon>Fungi incertae sedis</taxon>
        <taxon>Mucoromycota</taxon>
        <taxon>Mucoromycotina</taxon>
        <taxon>Mucoromycetes</taxon>
        <taxon>Mucorales</taxon>
        <taxon>Lichtheimiaceae</taxon>
        <taxon>Phascolomyces</taxon>
    </lineage>
</organism>
<reference evidence="5" key="2">
    <citation type="submission" date="2023-02" db="EMBL/GenBank/DDBJ databases">
        <authorList>
            <consortium name="DOE Joint Genome Institute"/>
            <person name="Mondo S.J."/>
            <person name="Chang Y."/>
            <person name="Wang Y."/>
            <person name="Ahrendt S."/>
            <person name="Andreopoulos W."/>
            <person name="Barry K."/>
            <person name="Beard J."/>
            <person name="Benny G.L."/>
            <person name="Blankenship S."/>
            <person name="Bonito G."/>
            <person name="Cuomo C."/>
            <person name="Desiro A."/>
            <person name="Gervers K.A."/>
            <person name="Hundley H."/>
            <person name="Kuo A."/>
            <person name="LaButti K."/>
            <person name="Lang B.F."/>
            <person name="Lipzen A."/>
            <person name="O'Donnell K."/>
            <person name="Pangilinan J."/>
            <person name="Reynolds N."/>
            <person name="Sandor L."/>
            <person name="Smith M.W."/>
            <person name="Tsang A."/>
            <person name="Grigoriev I.V."/>
            <person name="Stajich J.E."/>
            <person name="Spatafora J.W."/>
        </authorList>
    </citation>
    <scope>NUCLEOTIDE SEQUENCE</scope>
    <source>
        <strain evidence="5">RSA 2281</strain>
    </source>
</reference>
<gene>
    <name evidence="5" type="ORF">BDA99DRAFT_505093</name>
</gene>
<dbReference type="Pfam" id="PF10342">
    <property type="entry name" value="Kre9_KNH"/>
    <property type="match status" value="1"/>
</dbReference>
<dbReference type="AlphaFoldDB" id="A0AAD5KE77"/>
<dbReference type="Proteomes" id="UP001209540">
    <property type="component" value="Unassembled WGS sequence"/>
</dbReference>
<dbReference type="PANTHER" id="PTHR40633:SF1">
    <property type="entry name" value="GPI ANCHORED SERINE-THREONINE RICH PROTEIN (AFU_ORTHOLOGUE AFUA_1G03630)"/>
    <property type="match status" value="1"/>
</dbReference>
<dbReference type="InterPro" id="IPR052982">
    <property type="entry name" value="SRP1/TIP1-like"/>
</dbReference>
<dbReference type="EMBL" id="JAIXMP010000009">
    <property type="protein sequence ID" value="KAI9268186.1"/>
    <property type="molecule type" value="Genomic_DNA"/>
</dbReference>
<evidence type="ECO:0000313" key="5">
    <source>
        <dbReference type="EMBL" id="KAI9268186.1"/>
    </source>
</evidence>
<name>A0AAD5KE77_9FUNG</name>
<evidence type="ECO:0000259" key="4">
    <source>
        <dbReference type="Pfam" id="PF10342"/>
    </source>
</evidence>
<feature type="region of interest" description="Disordered" evidence="2">
    <location>
        <begin position="119"/>
        <end position="179"/>
    </location>
</feature>
<dbReference type="PANTHER" id="PTHR40633">
    <property type="entry name" value="MATRIX PROTEIN, PUTATIVE (AFU_ORTHOLOGUE AFUA_8G05410)-RELATED"/>
    <property type="match status" value="1"/>
</dbReference>
<evidence type="ECO:0000313" key="6">
    <source>
        <dbReference type="Proteomes" id="UP001209540"/>
    </source>
</evidence>
<proteinExistence type="predicted"/>
<keyword evidence="1 3" id="KW-0732">Signal</keyword>
<comment type="caution">
    <text evidence="5">The sequence shown here is derived from an EMBL/GenBank/DDBJ whole genome shotgun (WGS) entry which is preliminary data.</text>
</comment>
<protein>
    <recommendedName>
        <fullName evidence="4">Yeast cell wall synthesis Kre9/Knh1-like N-terminal domain-containing protein</fullName>
    </recommendedName>
</protein>